<dbReference type="Proteomes" id="UP001501020">
    <property type="component" value="Unassembled WGS sequence"/>
</dbReference>
<gene>
    <name evidence="2" type="ORF">GCM10009727_67960</name>
</gene>
<name>A0ABP5M071_9ACTN</name>
<proteinExistence type="predicted"/>
<reference evidence="3" key="1">
    <citation type="journal article" date="2019" name="Int. J. Syst. Evol. Microbiol.">
        <title>The Global Catalogue of Microorganisms (GCM) 10K type strain sequencing project: providing services to taxonomists for standard genome sequencing and annotation.</title>
        <authorList>
            <consortium name="The Broad Institute Genomics Platform"/>
            <consortium name="The Broad Institute Genome Sequencing Center for Infectious Disease"/>
            <person name="Wu L."/>
            <person name="Ma J."/>
        </authorList>
    </citation>
    <scope>NUCLEOTIDE SEQUENCE [LARGE SCALE GENOMIC DNA]</scope>
    <source>
        <strain evidence="3">JCM 13850</strain>
    </source>
</reference>
<evidence type="ECO:0000259" key="1">
    <source>
        <dbReference type="SMART" id="SM01012"/>
    </source>
</evidence>
<accession>A0ABP5M071</accession>
<feature type="domain" description="ANTAR" evidence="1">
    <location>
        <begin position="150"/>
        <end position="224"/>
    </location>
</feature>
<evidence type="ECO:0000313" key="3">
    <source>
        <dbReference type="Proteomes" id="UP001501020"/>
    </source>
</evidence>
<keyword evidence="3" id="KW-1185">Reference proteome</keyword>
<dbReference type="InterPro" id="IPR029016">
    <property type="entry name" value="GAF-like_dom_sf"/>
</dbReference>
<dbReference type="SUPFAM" id="SSF55781">
    <property type="entry name" value="GAF domain-like"/>
    <property type="match status" value="1"/>
</dbReference>
<dbReference type="InterPro" id="IPR005561">
    <property type="entry name" value="ANTAR"/>
</dbReference>
<sequence length="240" mass="24600">MDRQEWAWQRAAEHGAAAGGPVTLETVCGAGAEVMGADGYGVTLVAAPGVRELHCASDPLGVLVEEVQLACGQGPCTDAYAGLVPVLIADLETAAGRWPGFAPVVAGRGARAVFAFALQVAGVRLGVVDFYRRRAGPLTEDQVADGVAFAAVAAGVAFRSHPAPGALPAAVGGEPPYGFPPVVHQAAGMLAAQLGLEVGEALLRLRAHAFLQDEPLSDLARQILGRRLTLDSDQEPGPSL</sequence>
<dbReference type="EMBL" id="BAAAMR010000077">
    <property type="protein sequence ID" value="GAA2157788.1"/>
    <property type="molecule type" value="Genomic_DNA"/>
</dbReference>
<dbReference type="Gene3D" id="3.30.450.40">
    <property type="match status" value="1"/>
</dbReference>
<evidence type="ECO:0000313" key="2">
    <source>
        <dbReference type="EMBL" id="GAA2157788.1"/>
    </source>
</evidence>
<protein>
    <submittedName>
        <fullName evidence="2">ANTAR domain-containing protein</fullName>
    </submittedName>
</protein>
<comment type="caution">
    <text evidence="2">The sequence shown here is derived from an EMBL/GenBank/DDBJ whole genome shotgun (WGS) entry which is preliminary data.</text>
</comment>
<organism evidence="2 3">
    <name type="scientific">Actinomadura napierensis</name>
    <dbReference type="NCBI Taxonomy" id="267854"/>
    <lineage>
        <taxon>Bacteria</taxon>
        <taxon>Bacillati</taxon>
        <taxon>Actinomycetota</taxon>
        <taxon>Actinomycetes</taxon>
        <taxon>Streptosporangiales</taxon>
        <taxon>Thermomonosporaceae</taxon>
        <taxon>Actinomadura</taxon>
    </lineage>
</organism>
<dbReference type="SMART" id="SM01012">
    <property type="entry name" value="ANTAR"/>
    <property type="match status" value="1"/>
</dbReference>
<dbReference type="RefSeq" id="WP_344276844.1">
    <property type="nucleotide sequence ID" value="NZ_BAAAMR010000077.1"/>
</dbReference>